<reference evidence="2 3" key="1">
    <citation type="submission" date="2019-12" db="EMBL/GenBank/DDBJ databases">
        <authorList>
            <person name="Kim Y.S."/>
        </authorList>
    </citation>
    <scope>NUCLEOTIDE SEQUENCE [LARGE SCALE GENOMIC DNA]</scope>
    <source>
        <strain evidence="2 3">MMS17-SY077</strain>
    </source>
</reference>
<evidence type="ECO:0000313" key="3">
    <source>
        <dbReference type="Proteomes" id="UP000438182"/>
    </source>
</evidence>
<accession>A0A6I4P2S7</accession>
<keyword evidence="1" id="KW-1133">Transmembrane helix</keyword>
<dbReference type="RefSeq" id="WP_160422881.1">
    <property type="nucleotide sequence ID" value="NZ_WSTA01000008.1"/>
</dbReference>
<evidence type="ECO:0000313" key="2">
    <source>
        <dbReference type="EMBL" id="MWB97534.1"/>
    </source>
</evidence>
<feature type="transmembrane region" description="Helical" evidence="1">
    <location>
        <begin position="183"/>
        <end position="200"/>
    </location>
</feature>
<keyword evidence="1" id="KW-0812">Transmembrane</keyword>
<dbReference type="EMBL" id="WSTA01000008">
    <property type="protein sequence ID" value="MWB97534.1"/>
    <property type="molecule type" value="Genomic_DNA"/>
</dbReference>
<keyword evidence="3" id="KW-1185">Reference proteome</keyword>
<comment type="caution">
    <text evidence="2">The sequence shown here is derived from an EMBL/GenBank/DDBJ whole genome shotgun (WGS) entry which is preliminary data.</text>
</comment>
<proteinExistence type="predicted"/>
<name>A0A6I4P2S7_9MICO</name>
<feature type="transmembrane region" description="Helical" evidence="1">
    <location>
        <begin position="108"/>
        <end position="129"/>
    </location>
</feature>
<sequence length="242" mass="24508">MIGDPAPDGSPNGAGSPTPLTRVEQIRLELRNRGTRLVLLGRASLLPTALLIGAKAALVLAAPSWFLFGSVAVSAGLLAAKARLLLVAGPGRGRRSQPEVRVARTSRCVSLALIFFGLICGLTGIPASLDAERVASSPLGVGIALAAISFTELIACGIGMVVGRRDAQPFAADLRRVNLASGLVLLTLAQVALLSATGASHPAGPGLLGLAVAVAIGMLGANGLTRTASIRRRPARGGVRPT</sequence>
<dbReference type="Proteomes" id="UP000438182">
    <property type="component" value="Unassembled WGS sequence"/>
</dbReference>
<dbReference type="AlphaFoldDB" id="A0A6I4P2S7"/>
<organism evidence="2 3">
    <name type="scientific">Agromyces seonyuensis</name>
    <dbReference type="NCBI Taxonomy" id="2662446"/>
    <lineage>
        <taxon>Bacteria</taxon>
        <taxon>Bacillati</taxon>
        <taxon>Actinomycetota</taxon>
        <taxon>Actinomycetes</taxon>
        <taxon>Micrococcales</taxon>
        <taxon>Microbacteriaceae</taxon>
        <taxon>Agromyces</taxon>
    </lineage>
</organism>
<feature type="transmembrane region" description="Helical" evidence="1">
    <location>
        <begin position="65"/>
        <end position="87"/>
    </location>
</feature>
<evidence type="ECO:0000256" key="1">
    <source>
        <dbReference type="SAM" id="Phobius"/>
    </source>
</evidence>
<feature type="transmembrane region" description="Helical" evidence="1">
    <location>
        <begin position="37"/>
        <end position="59"/>
    </location>
</feature>
<protein>
    <submittedName>
        <fullName evidence="2">Uncharacterized protein</fullName>
    </submittedName>
</protein>
<feature type="transmembrane region" description="Helical" evidence="1">
    <location>
        <begin position="206"/>
        <end position="224"/>
    </location>
</feature>
<gene>
    <name evidence="2" type="ORF">GB864_03045</name>
</gene>
<keyword evidence="1" id="KW-0472">Membrane</keyword>
<feature type="transmembrane region" description="Helical" evidence="1">
    <location>
        <begin position="141"/>
        <end position="162"/>
    </location>
</feature>